<dbReference type="Proteomes" id="UP000887116">
    <property type="component" value="Unassembled WGS sequence"/>
</dbReference>
<dbReference type="OrthoDB" id="1650at2759"/>
<dbReference type="EMBL" id="BMAO01003083">
    <property type="protein sequence ID" value="GFQ85609.1"/>
    <property type="molecule type" value="Genomic_DNA"/>
</dbReference>
<protein>
    <submittedName>
        <fullName evidence="1">Exosome complex component RRP4</fullName>
    </submittedName>
</protein>
<dbReference type="InterPro" id="IPR036612">
    <property type="entry name" value="KH_dom_type_1_sf"/>
</dbReference>
<gene>
    <name evidence="1" type="primary">NCL1_14949</name>
    <name evidence="1" type="ORF">TNCT_734591</name>
</gene>
<sequence length="78" mass="8946">TGGFVQNLEYISSSDRENIARLRNCILALTAQNKQLNDTIILYAYHASLLYEPKQLLKSEIMKEIVDSVMQRMELEGL</sequence>
<keyword evidence="2" id="KW-1185">Reference proteome</keyword>
<reference evidence="1" key="1">
    <citation type="submission" date="2020-07" db="EMBL/GenBank/DDBJ databases">
        <title>Multicomponent nature underlies the extraordinary mechanical properties of spider dragline silk.</title>
        <authorList>
            <person name="Kono N."/>
            <person name="Nakamura H."/>
            <person name="Mori M."/>
            <person name="Yoshida Y."/>
            <person name="Ohtoshi R."/>
            <person name="Malay A.D."/>
            <person name="Moran D.A.P."/>
            <person name="Tomita M."/>
            <person name="Numata K."/>
            <person name="Arakawa K."/>
        </authorList>
    </citation>
    <scope>NUCLEOTIDE SEQUENCE</scope>
</reference>
<evidence type="ECO:0000313" key="1">
    <source>
        <dbReference type="EMBL" id="GFQ85609.1"/>
    </source>
</evidence>
<feature type="non-terminal residue" evidence="1">
    <location>
        <position position="1"/>
    </location>
</feature>
<dbReference type="GO" id="GO:0003723">
    <property type="term" value="F:RNA binding"/>
    <property type="evidence" value="ECO:0007669"/>
    <property type="project" value="InterPro"/>
</dbReference>
<organism evidence="1 2">
    <name type="scientific">Trichonephila clavata</name>
    <name type="common">Joro spider</name>
    <name type="synonym">Nephila clavata</name>
    <dbReference type="NCBI Taxonomy" id="2740835"/>
    <lineage>
        <taxon>Eukaryota</taxon>
        <taxon>Metazoa</taxon>
        <taxon>Ecdysozoa</taxon>
        <taxon>Arthropoda</taxon>
        <taxon>Chelicerata</taxon>
        <taxon>Arachnida</taxon>
        <taxon>Araneae</taxon>
        <taxon>Araneomorphae</taxon>
        <taxon>Entelegynae</taxon>
        <taxon>Araneoidea</taxon>
        <taxon>Nephilidae</taxon>
        <taxon>Trichonephila</taxon>
    </lineage>
</organism>
<name>A0A8X6KUI1_TRICU</name>
<comment type="caution">
    <text evidence="1">The sequence shown here is derived from an EMBL/GenBank/DDBJ whole genome shotgun (WGS) entry which is preliminary data.</text>
</comment>
<dbReference type="SUPFAM" id="SSF54791">
    <property type="entry name" value="Eukaryotic type KH-domain (KH-domain type I)"/>
    <property type="match status" value="1"/>
</dbReference>
<proteinExistence type="predicted"/>
<accession>A0A8X6KUI1</accession>
<evidence type="ECO:0000313" key="2">
    <source>
        <dbReference type="Proteomes" id="UP000887116"/>
    </source>
</evidence>
<dbReference type="AlphaFoldDB" id="A0A8X6KUI1"/>